<dbReference type="InterPro" id="IPR036465">
    <property type="entry name" value="vWFA_dom_sf"/>
</dbReference>
<evidence type="ECO:0000313" key="2">
    <source>
        <dbReference type="Proteomes" id="UP000771749"/>
    </source>
</evidence>
<comment type="caution">
    <text evidence="1">The sequence shown here is derived from an EMBL/GenBank/DDBJ whole genome shotgun (WGS) entry which is preliminary data.</text>
</comment>
<dbReference type="Gene3D" id="3.40.50.410">
    <property type="entry name" value="von Willebrand factor, type A domain"/>
    <property type="match status" value="1"/>
</dbReference>
<protein>
    <submittedName>
        <fullName evidence="1">VWA domain-containing protein</fullName>
    </submittedName>
</protein>
<proteinExistence type="predicted"/>
<dbReference type="AlphaFoldDB" id="A0A940DMR0"/>
<name>A0A940DMR0_9BACT</name>
<reference evidence="1" key="2">
    <citation type="journal article" date="2021" name="PeerJ">
        <title>Extensive microbial diversity within the chicken gut microbiome revealed by metagenomics and culture.</title>
        <authorList>
            <person name="Gilroy R."/>
            <person name="Ravi A."/>
            <person name="Getino M."/>
            <person name="Pursley I."/>
            <person name="Horton D.L."/>
            <person name="Alikhan N.F."/>
            <person name="Baker D."/>
            <person name="Gharbi K."/>
            <person name="Hall N."/>
            <person name="Watson M."/>
            <person name="Adriaenssens E.M."/>
            <person name="Foster-Nyarko E."/>
            <person name="Jarju S."/>
            <person name="Secka A."/>
            <person name="Antonio M."/>
            <person name="Oren A."/>
            <person name="Chaudhuri R.R."/>
            <person name="La Ragione R."/>
            <person name="Hildebrand F."/>
            <person name="Pallen M.J."/>
        </authorList>
    </citation>
    <scope>NUCLEOTIDE SEQUENCE</scope>
    <source>
        <strain evidence="1">F1-3629</strain>
    </source>
</reference>
<dbReference type="Proteomes" id="UP000771749">
    <property type="component" value="Unassembled WGS sequence"/>
</dbReference>
<accession>A0A940DMR0</accession>
<reference evidence="1" key="1">
    <citation type="submission" date="2020-10" db="EMBL/GenBank/DDBJ databases">
        <authorList>
            <person name="Gilroy R."/>
        </authorList>
    </citation>
    <scope>NUCLEOTIDE SEQUENCE</scope>
    <source>
        <strain evidence="1">F1-3629</strain>
    </source>
</reference>
<sequence>MAADHEEDSGLEESFKKERRIFLWDVTISMVGATRDGANPEGQKRRNPDFEYSRSGFPYYNQSKDIFDRTREDLLKMIMQIQSESTEVIVLPFRNEIVGEFRANATESGKRQLRDQIMGWNDLMPGGTFTATCLRRAVGFFTPDRVNRLILLTDGEPSGNEGDQLLSFIRNWDGNKETRGEGNYLVYVMLTDEANGNIGERIIEESERNDDISVITPDTPISEHSFVSIARNASIHVRDYFDGRSAKNGRGVLEVSYSHVDGPEIDEDAVFHFSVEDNDYVSVDSTLAVRPSDGKLMVPFTLKKSFDENLSELPHDHNMMIEMTCFKDPACRNLDIAGKKTVFVSLVIKPEPRLEIRWSAK</sequence>
<dbReference type="EMBL" id="JADIMJ010000068">
    <property type="protein sequence ID" value="MBO8454001.1"/>
    <property type="molecule type" value="Genomic_DNA"/>
</dbReference>
<gene>
    <name evidence="1" type="ORF">IAC07_04655</name>
</gene>
<dbReference type="SUPFAM" id="SSF53300">
    <property type="entry name" value="vWA-like"/>
    <property type="match status" value="1"/>
</dbReference>
<evidence type="ECO:0000313" key="1">
    <source>
        <dbReference type="EMBL" id="MBO8454001.1"/>
    </source>
</evidence>
<organism evidence="1 2">
    <name type="scientific">Candidatus Cryptobacteroides gallistercoris</name>
    <dbReference type="NCBI Taxonomy" id="2840765"/>
    <lineage>
        <taxon>Bacteria</taxon>
        <taxon>Pseudomonadati</taxon>
        <taxon>Bacteroidota</taxon>
        <taxon>Bacteroidia</taxon>
        <taxon>Bacteroidales</taxon>
        <taxon>Candidatus Cryptobacteroides</taxon>
    </lineage>
</organism>